<dbReference type="Pfam" id="PF13508">
    <property type="entry name" value="Acetyltransf_7"/>
    <property type="match status" value="1"/>
</dbReference>
<evidence type="ECO:0000259" key="1">
    <source>
        <dbReference type="PROSITE" id="PS51186"/>
    </source>
</evidence>
<dbReference type="EMBL" id="JAPUFD010000001">
    <property type="protein sequence ID" value="MDI1484905.1"/>
    <property type="molecule type" value="Genomic_DNA"/>
</dbReference>
<protein>
    <recommendedName>
        <fullName evidence="1">N-acetyltransferase domain-containing protein</fullName>
    </recommendedName>
</protein>
<dbReference type="PANTHER" id="PTHR42791">
    <property type="entry name" value="GNAT FAMILY ACETYLTRANSFERASE"/>
    <property type="match status" value="1"/>
</dbReference>
<dbReference type="GO" id="GO:0016747">
    <property type="term" value="F:acyltransferase activity, transferring groups other than amino-acyl groups"/>
    <property type="evidence" value="ECO:0007669"/>
    <property type="project" value="InterPro"/>
</dbReference>
<dbReference type="AlphaFoldDB" id="A0AA43TS48"/>
<evidence type="ECO:0000313" key="2">
    <source>
        <dbReference type="EMBL" id="MDI1484905.1"/>
    </source>
</evidence>
<keyword evidence="3" id="KW-1185">Reference proteome</keyword>
<dbReference type="CDD" id="cd04301">
    <property type="entry name" value="NAT_SF"/>
    <property type="match status" value="1"/>
</dbReference>
<dbReference type="InterPro" id="IPR000182">
    <property type="entry name" value="GNAT_dom"/>
</dbReference>
<dbReference type="Gene3D" id="3.40.630.30">
    <property type="match status" value="1"/>
</dbReference>
<dbReference type="PROSITE" id="PS51186">
    <property type="entry name" value="GNAT"/>
    <property type="match status" value="1"/>
</dbReference>
<dbReference type="SUPFAM" id="SSF55729">
    <property type="entry name" value="Acyl-CoA N-acyltransferases (Nat)"/>
    <property type="match status" value="1"/>
</dbReference>
<proteinExistence type="predicted"/>
<evidence type="ECO:0000313" key="3">
    <source>
        <dbReference type="Proteomes" id="UP001161017"/>
    </source>
</evidence>
<organism evidence="2 3">
    <name type="scientific">Ramalina farinacea</name>
    <dbReference type="NCBI Taxonomy" id="258253"/>
    <lineage>
        <taxon>Eukaryota</taxon>
        <taxon>Fungi</taxon>
        <taxon>Dikarya</taxon>
        <taxon>Ascomycota</taxon>
        <taxon>Pezizomycotina</taxon>
        <taxon>Lecanoromycetes</taxon>
        <taxon>OSLEUM clade</taxon>
        <taxon>Lecanoromycetidae</taxon>
        <taxon>Lecanorales</taxon>
        <taxon>Lecanorineae</taxon>
        <taxon>Ramalinaceae</taxon>
        <taxon>Ramalina</taxon>
    </lineage>
</organism>
<accession>A0AA43TS48</accession>
<dbReference type="Proteomes" id="UP001161017">
    <property type="component" value="Unassembled WGS sequence"/>
</dbReference>
<name>A0AA43TS48_9LECA</name>
<reference evidence="2" key="1">
    <citation type="journal article" date="2023" name="Genome Biol. Evol.">
        <title>First Whole Genome Sequence and Flow Cytometry Genome Size Data for the Lichen-Forming Fungus Ramalina farinacea (Ascomycota).</title>
        <authorList>
            <person name="Llewellyn T."/>
            <person name="Mian S."/>
            <person name="Hill R."/>
            <person name="Leitch I.J."/>
            <person name="Gaya E."/>
        </authorList>
    </citation>
    <scope>NUCLEOTIDE SEQUENCE</scope>
    <source>
        <strain evidence="2">LIQ254RAFAR</strain>
    </source>
</reference>
<sequence length="198" mass="22751">MTFDIWADNDFRLAAFPANIPDHSINEIAKKLEKAIDDPDMSPFVAVDAESGKVIAYSLWKYTPERSHEQWIKERDERVNSWPGAKLDLLIPMFTEEAARREKVMGSQRWWELDTLAVHPDSQRQGVGKSMMKWGQEEMEKRNLQSVIVATPRGSGLYTQFGYKEIDSWGCDLRPYGGPGIYTNTLFVKFPKDPQIHA</sequence>
<feature type="domain" description="N-acetyltransferase" evidence="1">
    <location>
        <begin position="39"/>
        <end position="193"/>
    </location>
</feature>
<dbReference type="InterPro" id="IPR052523">
    <property type="entry name" value="Trichothecene_AcTrans"/>
</dbReference>
<gene>
    <name evidence="2" type="ORF">OHK93_000039</name>
</gene>
<comment type="caution">
    <text evidence="2">The sequence shown here is derived from an EMBL/GenBank/DDBJ whole genome shotgun (WGS) entry which is preliminary data.</text>
</comment>
<dbReference type="PANTHER" id="PTHR42791:SF1">
    <property type="entry name" value="N-ACETYLTRANSFERASE DOMAIN-CONTAINING PROTEIN"/>
    <property type="match status" value="1"/>
</dbReference>
<dbReference type="InterPro" id="IPR016181">
    <property type="entry name" value="Acyl_CoA_acyltransferase"/>
</dbReference>